<feature type="domain" description="CNH" evidence="15">
    <location>
        <begin position="55"/>
        <end position="339"/>
    </location>
</feature>
<evidence type="ECO:0000256" key="7">
    <source>
        <dbReference type="ARBA" id="ARBA00022771"/>
    </source>
</evidence>
<comment type="domain">
    <text evidence="12">The PHD-type zinc finger mediates the binding to H3K4me3.</text>
</comment>
<evidence type="ECO:0000256" key="9">
    <source>
        <dbReference type="ARBA" id="ARBA00022927"/>
    </source>
</evidence>
<evidence type="ECO:0000259" key="15">
    <source>
        <dbReference type="PROSITE" id="PS50219"/>
    </source>
</evidence>
<dbReference type="Pfam" id="PF12998">
    <property type="entry name" value="ING"/>
    <property type="match status" value="1"/>
</dbReference>
<keyword evidence="8 12" id="KW-0862">Zinc</keyword>
<dbReference type="GO" id="GO:0005634">
    <property type="term" value="C:nucleus"/>
    <property type="evidence" value="ECO:0007669"/>
    <property type="project" value="UniProtKB-SubCell"/>
</dbReference>
<keyword evidence="10 12" id="KW-0539">Nucleus</keyword>
<comment type="subunit">
    <text evidence="12">Component of an histone acetyltransferase complex. Interacts with H3K4me3 and to a lesser extent with H3K4me2.</text>
</comment>
<sequence>MSSPARTTRAATFTAVSSSPNITITDVQDDFQAFQMRPVIRDFKLSAELFASNGDIVLICGKSNQERQGMLLVSYEIPSATASLSAPIRLLKVIRLTKRSVTQLETIPILKLALLLGDGIVSLLDIDSLVEITAVPTTNITLFSTWYDIGSNQSSSSSSISSTTISIPNELKLCVATKRRSLVFYRWLPQQKRLEENKDLRGAFDLIDVPRALALSREKICIGYRRSYVIMSLITGMIINELTFTTVHEPVITCLQDRTQWCIQMESNTVFLNSNFEPLYENGITWKDIPSAIVQASPYVLALMNQSIDVCTFNGSQSVPVQQIPHKGSTTAGKCRLWMDARTERIYAATPTDVTILEPIPVHIQLQNYVGRYRYDLALILVRAVLGISVSSPLNEQSRTNDGHAKGKIDISALPKQVIFENNEQSSNKSSASGSIIRQPSLINEPFHNNQKLTDTELWTEYYRVGTMDAFQLFHKQQFEQAFAEFNDFLTDPTEIISLFAPLSANVWLTNSYNELNEFVKQHRHFAEPNDFVGVKFENALHELQRYLTDLRRVFQTIFRRSPDSWLEVQSLVRNRLILKPVHDLLIVVETALLKAYLIDNNNTLANALLRNQDNSCLPSEVEKELKKHHRRQELVSFYEKHNRHNEALELITNTESLSTRENILNYLSKLDSNQLPLIFKYTEPMIKSALKEINNENILHDILILFVGESTPTSPSPPTIDTSNMGTIKLNPIEVYGFLKEINQDFAIKYLETICLKPELGSKQRDIHNRLVYAYCDRIKQLSNVFKPMIKAKQRAINDKQQNTYEDNDVLATQSSAVNVEDYSAISSIKKQKTDYENKLKFFLLNQNCQCDFDKLEAYFLQEQNDTSNEHLFSLHYAIVLGKLGRHELALETFVKNGFYTDAERYCETMYSNGNIQLAHDLYRRLIEFYLKKSNDGNLNENSLKTILRIVNNASERLDPVQTLEILPGQLKLNNLKDFIEHALQTCSTNKRSSQLERNLLFLTLLRTQSKRISSENHSYIIDADSTCARTGCTQPFTATQAVMDFDEFIESLESLPIDLSRNLRLLRELDDKSLSLKSECSTIATKYQQTKSHDEKYNLIQTLNDLQSRRLLHANEKITLANQAYEMVEKHIRRLDDVLEELAAQPQINSINNRKKKRTMSTNDDINSNKKRRKLDKPLNQVQNKTSVKKKEQQELTKIEPVGLDLFPIDPYEPRYCICNQVSFGRMIACDNPHCQIEWFHFACVKLEEEPKGKWFCEKCRSISN</sequence>
<comment type="similarity">
    <text evidence="3 12">Belongs to the ING family.</text>
</comment>
<dbReference type="PROSITE" id="PS50219">
    <property type="entry name" value="CNH"/>
    <property type="match status" value="1"/>
</dbReference>
<dbReference type="Pfam" id="PF00780">
    <property type="entry name" value="CNH"/>
    <property type="match status" value="1"/>
</dbReference>
<dbReference type="Gene3D" id="6.10.140.1740">
    <property type="match status" value="1"/>
</dbReference>
<evidence type="ECO:0000256" key="13">
    <source>
        <dbReference type="SAM" id="MobiDB-lite"/>
    </source>
</evidence>
<protein>
    <recommendedName>
        <fullName evidence="12">Inhibitor of growth protein</fullName>
    </recommendedName>
</protein>
<dbReference type="InterPro" id="IPR019786">
    <property type="entry name" value="Zinc_finger_PHD-type_CS"/>
</dbReference>
<dbReference type="Proteomes" id="UP000663874">
    <property type="component" value="Unassembled WGS sequence"/>
</dbReference>
<evidence type="ECO:0000256" key="6">
    <source>
        <dbReference type="ARBA" id="ARBA00022723"/>
    </source>
</evidence>
<evidence type="ECO:0000313" key="16">
    <source>
        <dbReference type="EMBL" id="CAF3687377.1"/>
    </source>
</evidence>
<keyword evidence="4" id="KW-0813">Transport</keyword>
<dbReference type="GO" id="GO:0016020">
    <property type="term" value="C:membrane"/>
    <property type="evidence" value="ECO:0007669"/>
    <property type="project" value="TreeGrafter"/>
</dbReference>
<dbReference type="InterPro" id="IPR024610">
    <property type="entry name" value="ING_N_histone-binding"/>
</dbReference>
<evidence type="ECO:0000256" key="1">
    <source>
        <dbReference type="ARBA" id="ARBA00004123"/>
    </source>
</evidence>
<evidence type="ECO:0000256" key="12">
    <source>
        <dbReference type="RuleBase" id="RU361213"/>
    </source>
</evidence>
<dbReference type="PANTHER" id="PTHR12894:SF27">
    <property type="entry name" value="TRANSFORMING GROWTH FACTOR-BETA RECEPTOR-ASSOCIATED PROTEIN 1"/>
    <property type="match status" value="1"/>
</dbReference>
<evidence type="ECO:0000256" key="4">
    <source>
        <dbReference type="ARBA" id="ARBA00022448"/>
    </source>
</evidence>
<dbReference type="AlphaFoldDB" id="A0A818TRL7"/>
<dbReference type="InterPro" id="IPR001180">
    <property type="entry name" value="CNH_dom"/>
</dbReference>
<dbReference type="InterPro" id="IPR011011">
    <property type="entry name" value="Znf_FYVE_PHD"/>
</dbReference>
<keyword evidence="12" id="KW-0156">Chromatin regulator</keyword>
<dbReference type="Gene3D" id="3.30.40.10">
    <property type="entry name" value="Zinc/RING finger domain, C3HC4 (zinc finger)"/>
    <property type="match status" value="1"/>
</dbReference>
<feature type="region of interest" description="Disordered" evidence="13">
    <location>
        <begin position="1151"/>
        <end position="1176"/>
    </location>
</feature>
<dbReference type="GO" id="GO:0006914">
    <property type="term" value="P:autophagy"/>
    <property type="evidence" value="ECO:0007669"/>
    <property type="project" value="TreeGrafter"/>
</dbReference>
<evidence type="ECO:0000259" key="14">
    <source>
        <dbReference type="PROSITE" id="PS50016"/>
    </source>
</evidence>
<comment type="subcellular location">
    <subcellularLocation>
        <location evidence="2">Cytoplasm</location>
    </subcellularLocation>
    <subcellularLocation>
        <location evidence="1 12">Nucleus</location>
    </subcellularLocation>
</comment>
<dbReference type="PROSITE" id="PS50016">
    <property type="entry name" value="ZF_PHD_2"/>
    <property type="match status" value="1"/>
</dbReference>
<dbReference type="GO" id="GO:0005737">
    <property type="term" value="C:cytoplasm"/>
    <property type="evidence" value="ECO:0007669"/>
    <property type="project" value="UniProtKB-SubCell"/>
</dbReference>
<evidence type="ECO:0000256" key="3">
    <source>
        <dbReference type="ARBA" id="ARBA00010210"/>
    </source>
</evidence>
<evidence type="ECO:0000256" key="10">
    <source>
        <dbReference type="ARBA" id="ARBA00023242"/>
    </source>
</evidence>
<dbReference type="GO" id="GO:0015031">
    <property type="term" value="P:protein transport"/>
    <property type="evidence" value="ECO:0007669"/>
    <property type="project" value="UniProtKB-KW"/>
</dbReference>
<evidence type="ECO:0000313" key="17">
    <source>
        <dbReference type="Proteomes" id="UP000663874"/>
    </source>
</evidence>
<keyword evidence="6 12" id="KW-0479">Metal-binding</keyword>
<evidence type="ECO:0000256" key="11">
    <source>
        <dbReference type="PROSITE-ProRule" id="PRU00146"/>
    </source>
</evidence>
<name>A0A818TRL7_9BILA</name>
<keyword evidence="7 11" id="KW-0863">Zinc-finger</keyword>
<dbReference type="GO" id="GO:0008270">
    <property type="term" value="F:zinc ion binding"/>
    <property type="evidence" value="ECO:0007669"/>
    <property type="project" value="UniProtKB-KW"/>
</dbReference>
<gene>
    <name evidence="16" type="ORF">FNK824_LOCUS8268</name>
</gene>
<dbReference type="GO" id="GO:0034058">
    <property type="term" value="P:endosomal vesicle fusion"/>
    <property type="evidence" value="ECO:0007669"/>
    <property type="project" value="TreeGrafter"/>
</dbReference>
<evidence type="ECO:0000256" key="2">
    <source>
        <dbReference type="ARBA" id="ARBA00004496"/>
    </source>
</evidence>
<keyword evidence="5" id="KW-0963">Cytoplasm</keyword>
<dbReference type="GO" id="GO:0006325">
    <property type="term" value="P:chromatin organization"/>
    <property type="evidence" value="ECO:0007669"/>
    <property type="project" value="UniProtKB-KW"/>
</dbReference>
<dbReference type="PANTHER" id="PTHR12894">
    <property type="entry name" value="CNH DOMAIN CONTAINING"/>
    <property type="match status" value="1"/>
</dbReference>
<dbReference type="SMART" id="SM00249">
    <property type="entry name" value="PHD"/>
    <property type="match status" value="1"/>
</dbReference>
<dbReference type="Pfam" id="PF10366">
    <property type="entry name" value="Vps39_1"/>
    <property type="match status" value="1"/>
</dbReference>
<dbReference type="FunFam" id="3.30.40.10:FF:000021">
    <property type="entry name" value="Inhibitor of growth 2b"/>
    <property type="match status" value="1"/>
</dbReference>
<comment type="function">
    <text evidence="12">Component of an histone acetyltransferase complex.</text>
</comment>
<organism evidence="16 17">
    <name type="scientific">Rotaria sordida</name>
    <dbReference type="NCBI Taxonomy" id="392033"/>
    <lineage>
        <taxon>Eukaryota</taxon>
        <taxon>Metazoa</taxon>
        <taxon>Spiralia</taxon>
        <taxon>Gnathifera</taxon>
        <taxon>Rotifera</taxon>
        <taxon>Eurotatoria</taxon>
        <taxon>Bdelloidea</taxon>
        <taxon>Philodinida</taxon>
        <taxon>Philodinidae</taxon>
        <taxon>Rotaria</taxon>
    </lineage>
</organism>
<accession>A0A818TRL7</accession>
<dbReference type="PROSITE" id="PS01359">
    <property type="entry name" value="ZF_PHD_1"/>
    <property type="match status" value="1"/>
</dbReference>
<reference evidence="16" key="1">
    <citation type="submission" date="2021-02" db="EMBL/GenBank/DDBJ databases">
        <authorList>
            <person name="Nowell W R."/>
        </authorList>
    </citation>
    <scope>NUCLEOTIDE SEQUENCE</scope>
</reference>
<dbReference type="EMBL" id="CAJOBE010000810">
    <property type="protein sequence ID" value="CAF3687377.1"/>
    <property type="molecule type" value="Genomic_DNA"/>
</dbReference>
<comment type="caution">
    <text evidence="16">The sequence shown here is derived from an EMBL/GenBank/DDBJ whole genome shotgun (WGS) entry which is preliminary data.</text>
</comment>
<dbReference type="InterPro" id="IPR019452">
    <property type="entry name" value="VPS39/TGF_beta_rcpt-assoc_1"/>
</dbReference>
<dbReference type="CDD" id="cd16859">
    <property type="entry name" value="ING_ING4_5"/>
    <property type="match status" value="1"/>
</dbReference>
<evidence type="ECO:0000256" key="5">
    <source>
        <dbReference type="ARBA" id="ARBA00022490"/>
    </source>
</evidence>
<dbReference type="InterPro" id="IPR032914">
    <property type="entry name" value="Vam6/VPS39/TRAP1"/>
</dbReference>
<dbReference type="CDD" id="cd15505">
    <property type="entry name" value="PHD_ING"/>
    <property type="match status" value="1"/>
</dbReference>
<evidence type="ECO:0000256" key="8">
    <source>
        <dbReference type="ARBA" id="ARBA00022833"/>
    </source>
</evidence>
<dbReference type="InterPro" id="IPR013083">
    <property type="entry name" value="Znf_RING/FYVE/PHD"/>
</dbReference>
<dbReference type="SMART" id="SM01408">
    <property type="entry name" value="ING"/>
    <property type="match status" value="1"/>
</dbReference>
<proteinExistence type="inferred from homology"/>
<dbReference type="SUPFAM" id="SSF57903">
    <property type="entry name" value="FYVE/PHD zinc finger"/>
    <property type="match status" value="1"/>
</dbReference>
<keyword evidence="9" id="KW-0653">Protein transport</keyword>
<feature type="domain" description="PHD-type" evidence="14">
    <location>
        <begin position="1216"/>
        <end position="1265"/>
    </location>
</feature>
<dbReference type="InterPro" id="IPR019787">
    <property type="entry name" value="Znf_PHD-finger"/>
</dbReference>
<dbReference type="InterPro" id="IPR001965">
    <property type="entry name" value="Znf_PHD"/>
</dbReference>